<dbReference type="GO" id="GO:0005829">
    <property type="term" value="C:cytosol"/>
    <property type="evidence" value="ECO:0007669"/>
    <property type="project" value="TreeGrafter"/>
</dbReference>
<feature type="domain" description="Luciferase-like" evidence="4">
    <location>
        <begin position="1"/>
        <end position="342"/>
    </location>
</feature>
<sequence length="388" mass="43971">MDFGYFLNQNNLGLEKPFDRVIAEGRDIAQYCDRTGWHSIWNTEHHFGHEGLEVCPNPVMMGADLAAHTERIRIGQAASIITFRHPIQLAEDLALLDHMSAGRLEVGVGRGVYPRETVNMNPTADVRNPEVNRALFAETLEVMKRCWTEEFFSFEGEFFQFPVPGVSFSHAMSPPRPENTDPDTGQITALAVIPKPFQRPHPPLWQVVDTPPSIDFAARNDLQAMFWIPPTDALIPRFEAYRDAASEARGLELGFGEGIAVLRDLFVTETMAEAERLAGDGIVRYMEWVCEFRGIGNHRYPGEELPETSGKLDLLSYEWLHPRNMLFGTADYVIEKIQEMREKLNLRTLLLWSNFPGVPHEAVMDSITLFTEQVMPHFTDQSDPAEVA</sequence>
<evidence type="ECO:0000313" key="5">
    <source>
        <dbReference type="EMBL" id="SVA50978.1"/>
    </source>
</evidence>
<dbReference type="GO" id="GO:0016705">
    <property type="term" value="F:oxidoreductase activity, acting on paired donors, with incorporation or reduction of molecular oxygen"/>
    <property type="evidence" value="ECO:0007669"/>
    <property type="project" value="InterPro"/>
</dbReference>
<reference evidence="5" key="1">
    <citation type="submission" date="2018-05" db="EMBL/GenBank/DDBJ databases">
        <authorList>
            <person name="Lanie J.A."/>
            <person name="Ng W.-L."/>
            <person name="Kazmierczak K.M."/>
            <person name="Andrzejewski T.M."/>
            <person name="Davidsen T.M."/>
            <person name="Wayne K.J."/>
            <person name="Tettelin H."/>
            <person name="Glass J.I."/>
            <person name="Rusch D."/>
            <person name="Podicherti R."/>
            <person name="Tsui H.-C.T."/>
            <person name="Winkler M.E."/>
        </authorList>
    </citation>
    <scope>NUCLEOTIDE SEQUENCE</scope>
</reference>
<gene>
    <name evidence="5" type="ORF">METZ01_LOCUS103832</name>
</gene>
<evidence type="ECO:0000259" key="4">
    <source>
        <dbReference type="Pfam" id="PF00296"/>
    </source>
</evidence>
<evidence type="ECO:0000256" key="1">
    <source>
        <dbReference type="ARBA" id="ARBA00022630"/>
    </source>
</evidence>
<organism evidence="5">
    <name type="scientific">marine metagenome</name>
    <dbReference type="NCBI Taxonomy" id="408172"/>
    <lineage>
        <taxon>unclassified sequences</taxon>
        <taxon>metagenomes</taxon>
        <taxon>ecological metagenomes</taxon>
    </lineage>
</organism>
<keyword evidence="3" id="KW-0503">Monooxygenase</keyword>
<dbReference type="EMBL" id="UINC01011571">
    <property type="protein sequence ID" value="SVA50978.1"/>
    <property type="molecule type" value="Genomic_DNA"/>
</dbReference>
<accession>A0A381WFY6</accession>
<dbReference type="PANTHER" id="PTHR30137">
    <property type="entry name" value="LUCIFERASE-LIKE MONOOXYGENASE"/>
    <property type="match status" value="1"/>
</dbReference>
<dbReference type="InterPro" id="IPR036661">
    <property type="entry name" value="Luciferase-like_sf"/>
</dbReference>
<proteinExistence type="predicted"/>
<name>A0A381WFY6_9ZZZZ</name>
<dbReference type="Gene3D" id="3.20.20.30">
    <property type="entry name" value="Luciferase-like domain"/>
    <property type="match status" value="1"/>
</dbReference>
<dbReference type="SUPFAM" id="SSF51679">
    <property type="entry name" value="Bacterial luciferase-like"/>
    <property type="match status" value="1"/>
</dbReference>
<dbReference type="InterPro" id="IPR050766">
    <property type="entry name" value="Bact_Lucif_Oxidored"/>
</dbReference>
<protein>
    <recommendedName>
        <fullName evidence="4">Luciferase-like domain-containing protein</fullName>
    </recommendedName>
</protein>
<evidence type="ECO:0000256" key="2">
    <source>
        <dbReference type="ARBA" id="ARBA00023002"/>
    </source>
</evidence>
<dbReference type="Pfam" id="PF00296">
    <property type="entry name" value="Bac_luciferase"/>
    <property type="match status" value="1"/>
</dbReference>
<keyword evidence="2" id="KW-0560">Oxidoreductase</keyword>
<dbReference type="InterPro" id="IPR011251">
    <property type="entry name" value="Luciferase-like_dom"/>
</dbReference>
<dbReference type="GO" id="GO:0004497">
    <property type="term" value="F:monooxygenase activity"/>
    <property type="evidence" value="ECO:0007669"/>
    <property type="project" value="UniProtKB-KW"/>
</dbReference>
<dbReference type="AlphaFoldDB" id="A0A381WFY6"/>
<evidence type="ECO:0000256" key="3">
    <source>
        <dbReference type="ARBA" id="ARBA00023033"/>
    </source>
</evidence>
<keyword evidence="1" id="KW-0285">Flavoprotein</keyword>
<dbReference type="PANTHER" id="PTHR30137:SF16">
    <property type="entry name" value="BLL0895 PROTEIN"/>
    <property type="match status" value="1"/>
</dbReference>